<feature type="region of interest" description="Disordered" evidence="1">
    <location>
        <begin position="295"/>
        <end position="325"/>
    </location>
</feature>
<gene>
    <name evidence="2" type="ORF">NX722_15385</name>
</gene>
<feature type="compositionally biased region" description="Low complexity" evidence="1">
    <location>
        <begin position="69"/>
        <end position="81"/>
    </location>
</feature>
<feature type="region of interest" description="Disordered" evidence="1">
    <location>
        <begin position="1"/>
        <end position="94"/>
    </location>
</feature>
<sequence length="1487" mass="168651">MDSTTSRNSHFGLSGSPPSLHDRSENQNYQGMRDRSRGRRSHFRGRTTTSMPASQTASSHSGRREASIATRSTRQQASSSSVETPEQKHERLSNDTTHLRMACFLGDLYFQNKTLFNKPVTAEQVIEEFDKSPNQTKCVLQKGVFLRKLFFNNHTLNGHPVPPEDVLSVFKMAKASEEIAYFYRNLCLQGIRVHGEPVKPEKVMSLLAPIKSPYVKGKFLEGLFLNKIPLESGPVTSQMVLDEYTRVDADREIDQFLEKARPYEDITPSFHQARSTSEHEPKVFSAFVCRPKKLTTPSANRQRDHSETQPEAETPEQKYERQLSDKTSYRRASLLRELYEEGRTIYGGPVTALMVVEEYDKSPNQRKCTLAKGVFLQSLFFHNRLLNGRPVTAEYVISVLERAQGIKELAYFYSFLCLNRIPVNGNPVTPESVMEMIEQKGTAVMKARFLESLFWGAFPLWSKSISADQVVAEYKKSLDSEAQGRFLEMLCLNGIPLKNGPVTGDSVEQFYQQSPQSQIIFHAKLCLAKMPLNGQLVTPEMVIKELGEHTSTREIKARFLKDLCLEEIKLNGELVSPNSVITAYEDAKAEKELNWFMGELCQKERLLDHDQVKPETIVEKLKQPGNSLELARFYRKMYAAGIQLHGEFIQPETVYEAYQAVPDYIDSKQLELAHFKEYLFFERTCLYHDPVAAEHVEAAFGKAETETFRQARAYFLRRLCLHGIMLNGQCPTPEAVRDLFPATMSGRMDLARFLQELFLKGTKLDKKPIASKDVVSAFPETNEGRLGVARFLQELCLKNIKMNGRFVKPETVMKKLQETGCELEQARFLQALLLKGIKLNHKEVSPEKVASLFPDTGEGRLGLSCFLQQLCLKKINLNGKAVSPEEIIQQLEQRNAFLQHGLLLQKLCLQKRPINGMLVKPEAVVEKLKQAGATLEQGCFLEELCFRGIPLNGQPVKPETVIDYYQKNRCHLEKTKFIGRLAVSGKATDIRISDDSVLKGFYELPVSTEAHQIDYLLKRIQTLPSGNEEKRLQLYQEAVRLIDDNNYTFDKGYYSVLVKTRALLYGLPAYPAGSELTPDTIARDIRQMPVSEQTIQLRFFFLAECYFQQWLLDGTLVSRAQVKASLRDLSASKVKTALLYWFDEQCQQPGKKKPPAPEDNPVKTQRSDKHRKREQQKATQPASARKSPAPQVTQPTVQAAGALPLSMMAPESRHSTSSRVLSLINEINNLYPSPVIVTTRCLSNYAQGNDDQINLIGTDEGIEKLAEKIHNEFNSQNDDEPEIPSQCLFWSTPGSRELHLPRKVSMTFTTARIRTELVVKAETYPVLPVVTEDAGTGLQGQSQPIASIPFCSLEDEAVLLAERINHLNEHLLTPEFLSTKLYVPQSVIFYDDGSSVFAILMHTMMSLNKAEELLLEQEPPLNARYKQILKSSMEPLKSKIKQHPEAKGFIKALESWLTNTTPNNNYEQERYAFVQKIKDQALSLLRT</sequence>
<feature type="compositionally biased region" description="Basic and acidic residues" evidence="1">
    <location>
        <begin position="315"/>
        <end position="325"/>
    </location>
</feature>
<dbReference type="EMBL" id="JAPFCC010000001">
    <property type="protein sequence ID" value="MCW7553977.1"/>
    <property type="molecule type" value="Genomic_DNA"/>
</dbReference>
<keyword evidence="3" id="KW-1185">Reference proteome</keyword>
<dbReference type="Proteomes" id="UP001209854">
    <property type="component" value="Unassembled WGS sequence"/>
</dbReference>
<dbReference type="RefSeq" id="WP_262563718.1">
    <property type="nucleotide sequence ID" value="NZ_JAPFCC010000001.1"/>
</dbReference>
<evidence type="ECO:0000256" key="1">
    <source>
        <dbReference type="SAM" id="MobiDB-lite"/>
    </source>
</evidence>
<evidence type="ECO:0000313" key="3">
    <source>
        <dbReference type="Proteomes" id="UP001209854"/>
    </source>
</evidence>
<reference evidence="2 3" key="1">
    <citation type="submission" date="2022-10" db="EMBL/GenBank/DDBJ databases">
        <title>High-quality genome sequences of two octocoral-associated bacteria, Endozoicomonas euniceicola EF212 and Endozoicomonas gorgoniicola PS125.</title>
        <authorList>
            <person name="Chiou Y.-J."/>
            <person name="Chen Y.-H."/>
        </authorList>
    </citation>
    <scope>NUCLEOTIDE SEQUENCE [LARGE SCALE GENOMIC DNA]</scope>
    <source>
        <strain evidence="2 3">PS125</strain>
    </source>
</reference>
<name>A0ABT3MX68_9GAMM</name>
<protein>
    <submittedName>
        <fullName evidence="2">Uncharacterized protein</fullName>
    </submittedName>
</protein>
<comment type="caution">
    <text evidence="2">The sequence shown here is derived from an EMBL/GenBank/DDBJ whole genome shotgun (WGS) entry which is preliminary data.</text>
</comment>
<feature type="region of interest" description="Disordered" evidence="1">
    <location>
        <begin position="1147"/>
        <end position="1195"/>
    </location>
</feature>
<organism evidence="2 3">
    <name type="scientific">Endozoicomonas gorgoniicola</name>
    <dbReference type="NCBI Taxonomy" id="1234144"/>
    <lineage>
        <taxon>Bacteria</taxon>
        <taxon>Pseudomonadati</taxon>
        <taxon>Pseudomonadota</taxon>
        <taxon>Gammaproteobacteria</taxon>
        <taxon>Oceanospirillales</taxon>
        <taxon>Endozoicomonadaceae</taxon>
        <taxon>Endozoicomonas</taxon>
    </lineage>
</organism>
<proteinExistence type="predicted"/>
<feature type="compositionally biased region" description="Basic residues" evidence="1">
    <location>
        <begin position="36"/>
        <end position="45"/>
    </location>
</feature>
<feature type="compositionally biased region" description="Polar residues" evidence="1">
    <location>
        <begin position="51"/>
        <end position="60"/>
    </location>
</feature>
<accession>A0ABT3MX68</accession>
<feature type="compositionally biased region" description="Polar residues" evidence="1">
    <location>
        <begin position="1"/>
        <end position="11"/>
    </location>
</feature>
<evidence type="ECO:0000313" key="2">
    <source>
        <dbReference type="EMBL" id="MCW7553977.1"/>
    </source>
</evidence>